<dbReference type="SUPFAM" id="SSF48371">
    <property type="entry name" value="ARM repeat"/>
    <property type="match status" value="1"/>
</dbReference>
<dbReference type="Gene3D" id="1.25.10.10">
    <property type="entry name" value="Leucine-rich Repeat Variant"/>
    <property type="match status" value="1"/>
</dbReference>
<dbReference type="Pfam" id="PF23243">
    <property type="entry name" value="HEAT_HEATR1"/>
    <property type="match status" value="1"/>
</dbReference>
<evidence type="ECO:0000256" key="2">
    <source>
        <dbReference type="ARBA" id="ARBA00010559"/>
    </source>
</evidence>
<feature type="domain" description="BP28 C-terminal" evidence="9">
    <location>
        <begin position="1772"/>
        <end position="1912"/>
    </location>
</feature>
<evidence type="ECO:0000256" key="5">
    <source>
        <dbReference type="ARBA" id="ARBA00022552"/>
    </source>
</evidence>
<dbReference type="InterPro" id="IPR056473">
    <property type="entry name" value="HEAT_Utp10/HEAT1"/>
</dbReference>
<dbReference type="PANTHER" id="PTHR13457">
    <property type="entry name" value="BAP28"/>
    <property type="match status" value="1"/>
</dbReference>
<dbReference type="InterPro" id="IPR040191">
    <property type="entry name" value="UTP10"/>
</dbReference>
<keyword evidence="6 8" id="KW-0539">Nucleus</keyword>
<gene>
    <name evidence="10" type="ORF">HGRIS_006698</name>
</gene>
<dbReference type="Proteomes" id="UP001556367">
    <property type="component" value="Unassembled WGS sequence"/>
</dbReference>
<dbReference type="PANTHER" id="PTHR13457:SF1">
    <property type="entry name" value="HEAT REPEAT-CONTAINING PROTEIN 1"/>
    <property type="match status" value="1"/>
</dbReference>
<dbReference type="InterPro" id="IPR012954">
    <property type="entry name" value="BP28_C_dom"/>
</dbReference>
<dbReference type="InterPro" id="IPR022125">
    <property type="entry name" value="U3snoRNP10_N"/>
</dbReference>
<name>A0ABR3JAA3_9AGAR</name>
<evidence type="ECO:0000256" key="6">
    <source>
        <dbReference type="ARBA" id="ARBA00023242"/>
    </source>
</evidence>
<evidence type="ECO:0000256" key="7">
    <source>
        <dbReference type="ARBA" id="ARBA00023274"/>
    </source>
</evidence>
<dbReference type="Pfam" id="PF12397">
    <property type="entry name" value="U3snoRNP10"/>
    <property type="match status" value="1"/>
</dbReference>
<dbReference type="InterPro" id="IPR016024">
    <property type="entry name" value="ARM-type_fold"/>
</dbReference>
<dbReference type="InterPro" id="IPR011989">
    <property type="entry name" value="ARM-like"/>
</dbReference>
<evidence type="ECO:0000259" key="9">
    <source>
        <dbReference type="SMART" id="SM01036"/>
    </source>
</evidence>
<accession>A0ABR3JAA3</accession>
<reference evidence="11" key="1">
    <citation type="submission" date="2024-06" db="EMBL/GenBank/DDBJ databases">
        <title>Multi-omics analyses provide insights into the biosynthesis of the anticancer antibiotic pleurotin in Hohenbuehelia grisea.</title>
        <authorList>
            <person name="Weaver J.A."/>
            <person name="Alberti F."/>
        </authorList>
    </citation>
    <scope>NUCLEOTIDE SEQUENCE [LARGE SCALE GENOMIC DNA]</scope>
    <source>
        <strain evidence="11">T-177</strain>
    </source>
</reference>
<organism evidence="10 11">
    <name type="scientific">Hohenbuehelia grisea</name>
    <dbReference type="NCBI Taxonomy" id="104357"/>
    <lineage>
        <taxon>Eukaryota</taxon>
        <taxon>Fungi</taxon>
        <taxon>Dikarya</taxon>
        <taxon>Basidiomycota</taxon>
        <taxon>Agaricomycotina</taxon>
        <taxon>Agaricomycetes</taxon>
        <taxon>Agaricomycetidae</taxon>
        <taxon>Agaricales</taxon>
        <taxon>Pleurotineae</taxon>
        <taxon>Pleurotaceae</taxon>
        <taxon>Hohenbuehelia</taxon>
    </lineage>
</organism>
<evidence type="ECO:0000313" key="11">
    <source>
        <dbReference type="Proteomes" id="UP001556367"/>
    </source>
</evidence>
<evidence type="ECO:0000256" key="1">
    <source>
        <dbReference type="ARBA" id="ARBA00004604"/>
    </source>
</evidence>
<evidence type="ECO:0000256" key="3">
    <source>
        <dbReference type="ARBA" id="ARBA00015399"/>
    </source>
</evidence>
<keyword evidence="7 8" id="KW-0687">Ribonucleoprotein</keyword>
<dbReference type="SMART" id="SM01036">
    <property type="entry name" value="BP28CT"/>
    <property type="match status" value="1"/>
</dbReference>
<comment type="similarity">
    <text evidence="2 8">Belongs to the HEATR1/UTP10 family.</text>
</comment>
<sequence>MVSALAAQLAQSSSLNTNLLSEKNRHKATESYLFTGRDADQHDLETIYSLADNGLRQLLYLEPGLNRCRRILFSESSKTFDRTLQTVEQNARLDESIGLCLRLLGPHLMEAPAGKLIEWLVRRFRIHEFNVEDILTLFLPYHETPHFAKMVTLLHIQPNSTWSFLLAYKSAAKNVPRFPLVSEMLRNTTVARFIANLQLNAIKDGCSHRVLTAFNAATLHDFLTRSESLDAGTAAYMLPACLEPLKSESEAVGANELLGSFILLTTLCQKTRLSADALKTIVSALTASANRVSTKQYLSAVVVICEAQDAVDSFSSSTVKALLRLPDINTEIAPVMLWVGAENFICPLIPGLCSRISHTSSTTFLKTIVTSPHTPVVVLKRLSANLLNQATSSEKSDVDSQPIRELLSVLHQRHASILKKAVLDVAADDEEKKAELERLVLSATLIPAGSNSAALPSDFKYNDTIVSSSSFDAQIRTVAVQQLVSALSTELSEAQKEAIYSSLLVRTIDTEVSVIEELYRTPSAVLPIFSAHPDAYLTHLTTVLCGAEAKPKRALVKAHLSFLTTHFCPGVASSTTAADAMAVDDTQAPTSALLARAFHGVVFPFLLYSKPKQHTAEAVWELLAESSAEGLREYEWLSGCIDTWAYEKEQHKADSDAIEFMASMNTALSSKIAESILKSNVFLEHLDLLVAHLRNPNAHVRALGYLITRALLNQLSGEHQIQAAFKVMQAMDLKQLGGMDESLGTEAAEEMFNDENVGKAVVAKPSGRSTSRLLLLSVLAQLSAVARPIGVTLNWFATSPDTRGARYVGLLRSIYTTVNTSFPSTLTTLILTTLFSNLGGDALAFLCGLSVASDTDSLRAVALRHAAASLQANLLGEQALDFQTVLPAFLVALQSQDAVLRQAAFECVSLLNASAQRSFSAVYAFDSVYGDNTGDLQYLGQEDFKKYVAALIVEQDHLSSDPTFVRIFHQQHLGSLSSKRKHQEYRRSILCYICSHVACMSITEARISLLEAIAEVPDRSKAQTLVALAQDLVSVAPAELSVKYGEHSKEFTALVVAAFDTSIAPDLNTPESSLWAAFTRMAQHLLSPDALNLPQAVFLRSLERGLFVALNAERQAALCELLLDLGSKDQQTATLCKKLMLNLTLQVTLILQLITKLQPSQNAHAPPPTKRAKVAETVTDTLPAFSLLAEILAAKQLPSSVDLISRLLEALNRTLQYAPSTQSDLSYVEQLLMLAVENIANGITEVPNIAPSVIRLDVLVELVRVSRNPQTFHQALLLIASLTRLAPDSVLHNVMPVFTFMGSNVFHRDDTYSFRVVQKTIDSIVPVMASSLKQAHARGLDLYIAAKEFLHVFSDAALHIPKHRRTNFFAHLVDVLGPSDFLPPICMLLVERTATRATRAHSEDAVNALALPTSILQHYSPGLQASALKELLAESRRLAGRCVDPLNSTPTMLAGSSDEDLGAVKRRAQALINFVGRACKTSVATEGAANDLVTLLIDLATLKDVPASSSDVLADINAAARSSLSRVLASMTASDFIGAVLSMLESEDLRIQVGALDLLAERLEKISSKVRQAVSSNVISIVARIKAIIGFHSQGEACISAFKALQPIAATAQSGEESALTGLIPLILTAVRSSEIAPIAFSVLPPLVTHLGPRVIPSFRQIVVETVNYLRSDTNNAAMDTLRTLLTTIPTFWGTPEFSQVVDLYISQCSTSAHQATVMAPLLKSMAKRAPSSTLLSALSDMWPSVMQQHGATGGIVGFFDILKKSLRSANKAAISEQLRPLIKLFLDAFELVKNPKNAQTEAESGAISAFLEFVVKLNDTAFRPIFRKLYDWAITSEGLAEHAMRQITFFHIYSALLDYFKNLMTPYMSFLLPPVVEMLKNFANSTSVDEERWACLLTVLTKSLAVDEGVFWREDKLRQVAKPLVDQAAVCIRFNNADGKVLVSECLVSLTDVTTDDALLKSINLELLMQTRSEDARLRIFALTCSESIWKSNGGKLLGLAAETATFIAECVEDEHDTVIDAARKLKNAVENVAGSITA</sequence>
<comment type="subcellular location">
    <subcellularLocation>
        <location evidence="1 8">Nucleus</location>
        <location evidence="1 8">Nucleolus</location>
    </subcellularLocation>
</comment>
<keyword evidence="5 8" id="KW-0698">rRNA processing</keyword>
<keyword evidence="11" id="KW-1185">Reference proteome</keyword>
<comment type="function">
    <text evidence="8">Involved in nucleolar processing of pre-18S ribosomal RNA.</text>
</comment>
<comment type="caution">
    <text evidence="10">The sequence shown here is derived from an EMBL/GenBank/DDBJ whole genome shotgun (WGS) entry which is preliminary data.</text>
</comment>
<evidence type="ECO:0000256" key="4">
    <source>
        <dbReference type="ARBA" id="ARBA00022517"/>
    </source>
</evidence>
<evidence type="ECO:0000313" key="10">
    <source>
        <dbReference type="EMBL" id="KAL0952425.1"/>
    </source>
</evidence>
<dbReference type="Pfam" id="PF08146">
    <property type="entry name" value="BP28CT"/>
    <property type="match status" value="1"/>
</dbReference>
<keyword evidence="4 8" id="KW-0690">Ribosome biogenesis</keyword>
<proteinExistence type="inferred from homology"/>
<dbReference type="EMBL" id="JASNQZ010000010">
    <property type="protein sequence ID" value="KAL0952425.1"/>
    <property type="molecule type" value="Genomic_DNA"/>
</dbReference>
<comment type="subunit">
    <text evidence="8">Component of the ribosomal small subunit (SSU) processome.</text>
</comment>
<protein>
    <recommendedName>
        <fullName evidence="3 8">U3 small nucleolar RNA-associated protein 10</fullName>
    </recommendedName>
</protein>
<evidence type="ECO:0000256" key="8">
    <source>
        <dbReference type="RuleBase" id="RU367065"/>
    </source>
</evidence>